<feature type="compositionally biased region" description="Low complexity" evidence="1">
    <location>
        <begin position="320"/>
        <end position="364"/>
    </location>
</feature>
<dbReference type="Proteomes" id="UP000279236">
    <property type="component" value="Unassembled WGS sequence"/>
</dbReference>
<dbReference type="RefSeq" id="XP_028473965.1">
    <property type="nucleotide sequence ID" value="XM_028617502.1"/>
</dbReference>
<accession>A0A427XJ16</accession>
<evidence type="ECO:0000313" key="3">
    <source>
        <dbReference type="Proteomes" id="UP000279236"/>
    </source>
</evidence>
<feature type="region of interest" description="Disordered" evidence="1">
    <location>
        <begin position="1"/>
        <end position="128"/>
    </location>
</feature>
<evidence type="ECO:0000256" key="1">
    <source>
        <dbReference type="SAM" id="MobiDB-lite"/>
    </source>
</evidence>
<feature type="compositionally biased region" description="Acidic residues" evidence="1">
    <location>
        <begin position="300"/>
        <end position="313"/>
    </location>
</feature>
<feature type="region of interest" description="Disordered" evidence="1">
    <location>
        <begin position="281"/>
        <end position="430"/>
    </location>
</feature>
<proteinExistence type="predicted"/>
<protein>
    <recommendedName>
        <fullName evidence="4">FHA domain-containing protein</fullName>
    </recommendedName>
</protein>
<dbReference type="GeneID" id="39586276"/>
<feature type="compositionally biased region" description="Pro residues" evidence="1">
    <location>
        <begin position="365"/>
        <end position="378"/>
    </location>
</feature>
<organism evidence="2 3">
    <name type="scientific">Apiotrichum porosum</name>
    <dbReference type="NCBI Taxonomy" id="105984"/>
    <lineage>
        <taxon>Eukaryota</taxon>
        <taxon>Fungi</taxon>
        <taxon>Dikarya</taxon>
        <taxon>Basidiomycota</taxon>
        <taxon>Agaricomycotina</taxon>
        <taxon>Tremellomycetes</taxon>
        <taxon>Trichosporonales</taxon>
        <taxon>Trichosporonaceae</taxon>
        <taxon>Apiotrichum</taxon>
    </lineage>
</organism>
<feature type="compositionally biased region" description="Low complexity" evidence="1">
    <location>
        <begin position="44"/>
        <end position="53"/>
    </location>
</feature>
<comment type="caution">
    <text evidence="2">The sequence shown here is derived from an EMBL/GenBank/DDBJ whole genome shotgun (WGS) entry which is preliminary data.</text>
</comment>
<sequence length="558" mass="59304">MAAPMSFFARPAPLESRDRALQPAKRVASPIVVVAGPSKRVKISSNSSSPAASDKTRERQPLTPHASSDGPSPDADHGAMSAAHRDASKPSSYPAHATLRRAPPTPGTSTVAASSSPRRLALSSSPRMGAARLKPHTDVVLDDTTTLVFGRHRPHRVGPGVHAAPTSLVPRLVFPDRPARTICLDRGARHASRVHAAAERTASGIRLLVLGQNGVKVKFAGVRRRLMTGTVEEFDGPVEVDFYGATVAIRVQELEMEVEEDEDEERERALFTPEPIVHRRAVTPLSLPPSSPPVLAEHFSEEEEEEDEEDEPMLGEPIVLAPTPGAASGSPSSSRASSPLSDCDDFPAPAAPITPAAPAFLSGPAPTPGMSSPPPRSSPAPAGIQVKKELVASTEDIVKPASRPASRVGTPAPTHGAKSRPATPPLEIPPPPADMDLAALLVNTIVFSGSSKLSLPDMVKMMLESQPSLRDKGNDAVWTAWCRDELDENPMFGKVARNGKDSSGRPLQSHYFYNAASDPDPARAKELGGLVRPLRAAQRAGGKAIDWRPVGAGRRRYY</sequence>
<gene>
    <name evidence="2" type="ORF">EHS24_001733</name>
</gene>
<dbReference type="EMBL" id="RSCE01000011">
    <property type="protein sequence ID" value="RSH78818.1"/>
    <property type="molecule type" value="Genomic_DNA"/>
</dbReference>
<keyword evidence="3" id="KW-1185">Reference proteome</keyword>
<dbReference type="STRING" id="105984.A0A427XJ16"/>
<name>A0A427XJ16_9TREE</name>
<dbReference type="AlphaFoldDB" id="A0A427XJ16"/>
<reference evidence="2 3" key="1">
    <citation type="submission" date="2018-11" db="EMBL/GenBank/DDBJ databases">
        <title>Genome sequence of Apiotrichum porosum DSM 27194.</title>
        <authorList>
            <person name="Aliyu H."/>
            <person name="Gorte O."/>
            <person name="Ochsenreither K."/>
        </authorList>
    </citation>
    <scope>NUCLEOTIDE SEQUENCE [LARGE SCALE GENOMIC DNA]</scope>
    <source>
        <strain evidence="2 3">DSM 27194</strain>
    </source>
</reference>
<dbReference type="OrthoDB" id="5348546at2759"/>
<feature type="compositionally biased region" description="Low complexity" evidence="1">
    <location>
        <begin position="112"/>
        <end position="127"/>
    </location>
</feature>
<evidence type="ECO:0000313" key="2">
    <source>
        <dbReference type="EMBL" id="RSH78818.1"/>
    </source>
</evidence>
<evidence type="ECO:0008006" key="4">
    <source>
        <dbReference type="Google" id="ProtNLM"/>
    </source>
</evidence>